<reference evidence="8" key="1">
    <citation type="submission" date="2021-01" db="EMBL/GenBank/DDBJ databases">
        <authorList>
            <person name="Corre E."/>
            <person name="Pelletier E."/>
            <person name="Niang G."/>
            <person name="Scheremetjew M."/>
            <person name="Finn R."/>
            <person name="Kale V."/>
            <person name="Holt S."/>
            <person name="Cochrane G."/>
            <person name="Meng A."/>
            <person name="Brown T."/>
            <person name="Cohen L."/>
        </authorList>
    </citation>
    <scope>NUCLEOTIDE SEQUENCE</scope>
    <source>
        <strain evidence="8">CCMP1452</strain>
    </source>
</reference>
<feature type="domain" description="EamA" evidence="7">
    <location>
        <begin position="130"/>
        <end position="254"/>
    </location>
</feature>
<evidence type="ECO:0000259" key="7">
    <source>
        <dbReference type="Pfam" id="PF00892"/>
    </source>
</evidence>
<dbReference type="GO" id="GO:0005886">
    <property type="term" value="C:plasma membrane"/>
    <property type="evidence" value="ECO:0007669"/>
    <property type="project" value="UniProtKB-SubCell"/>
</dbReference>
<protein>
    <recommendedName>
        <fullName evidence="7">EamA domain-containing protein</fullName>
    </recommendedName>
</protein>
<dbReference type="EMBL" id="HBHI01022876">
    <property type="protein sequence ID" value="CAD9688622.1"/>
    <property type="molecule type" value="Transcribed_RNA"/>
</dbReference>
<feature type="transmembrane region" description="Helical" evidence="6">
    <location>
        <begin position="378"/>
        <end position="398"/>
    </location>
</feature>
<evidence type="ECO:0000313" key="9">
    <source>
        <dbReference type="EMBL" id="CAD9688628.1"/>
    </source>
</evidence>
<feature type="transmembrane region" description="Helical" evidence="6">
    <location>
        <begin position="129"/>
        <end position="148"/>
    </location>
</feature>
<feature type="transmembrane region" description="Helical" evidence="6">
    <location>
        <begin position="210"/>
        <end position="228"/>
    </location>
</feature>
<dbReference type="PANTHER" id="PTHR42920">
    <property type="entry name" value="OS03G0707200 PROTEIN-RELATED"/>
    <property type="match status" value="1"/>
</dbReference>
<feature type="transmembrane region" description="Helical" evidence="6">
    <location>
        <begin position="346"/>
        <end position="366"/>
    </location>
</feature>
<evidence type="ECO:0000256" key="6">
    <source>
        <dbReference type="SAM" id="Phobius"/>
    </source>
</evidence>
<feature type="transmembrane region" description="Helical" evidence="6">
    <location>
        <begin position="404"/>
        <end position="422"/>
    </location>
</feature>
<keyword evidence="4 6" id="KW-1133">Transmembrane helix</keyword>
<comment type="subcellular location">
    <subcellularLocation>
        <location evidence="1">Cell membrane</location>
        <topology evidence="1">Multi-pass membrane protein</topology>
    </subcellularLocation>
</comment>
<feature type="transmembrane region" description="Helical" evidence="6">
    <location>
        <begin position="154"/>
        <end position="173"/>
    </location>
</feature>
<dbReference type="InterPro" id="IPR051258">
    <property type="entry name" value="Diverse_Substrate_Transporter"/>
</dbReference>
<dbReference type="Pfam" id="PF00892">
    <property type="entry name" value="EamA"/>
    <property type="match status" value="2"/>
</dbReference>
<name>A0A6U0SYC7_9STRA</name>
<keyword evidence="2" id="KW-1003">Cell membrane</keyword>
<sequence length="435" mass="46292">MIAPHNFSLFSYLILCLIPCSISFSCGRNECKRVRSPSILAFRTSNNCPSSNQFQHFSVLKGTSTEQDELVENPASMVYYDDVINDSSSEGVVCARGVCAIVYDEDEAVGKDEKSLVDKVLNSYLGPRALLAGASILYGTNFPLGAIMNESLPPSAATAARMVLASIALSPFLFKLNRSLAGSALLCGSFTSLGYITQSLSLVDTSPAKVAFLGAVTVIVCPTLEFLVDKKPMGIKDAPQIWLAATLCLFGVGILELYDPSGSIGMDQVGSGDFLAILQAIGFGTSFFLTERMMRGQPDQALPITAVQVSVTAFLCMIWCFIDGWIGTEGSSSYALPNLFFDNSLQIAAGAVAWTGLVTTAMNRFVETTALGKVSSAEASVILATEPLWAALFAAIILSENFGINDYVGGALIVLACLANALKPSDFDRILGEKK</sequence>
<evidence type="ECO:0000256" key="5">
    <source>
        <dbReference type="ARBA" id="ARBA00023136"/>
    </source>
</evidence>
<dbReference type="PANTHER" id="PTHR42920:SF5">
    <property type="entry name" value="EAMA DOMAIN-CONTAINING PROTEIN"/>
    <property type="match status" value="1"/>
</dbReference>
<proteinExistence type="predicted"/>
<evidence type="ECO:0000256" key="3">
    <source>
        <dbReference type="ARBA" id="ARBA00022692"/>
    </source>
</evidence>
<gene>
    <name evidence="8" type="ORF">EANT1437_LOCUS11777</name>
    <name evidence="9" type="ORF">EANT1437_LOCUS11778</name>
</gene>
<evidence type="ECO:0000256" key="4">
    <source>
        <dbReference type="ARBA" id="ARBA00022989"/>
    </source>
</evidence>
<feature type="domain" description="EamA" evidence="7">
    <location>
        <begin position="271"/>
        <end position="418"/>
    </location>
</feature>
<feature type="transmembrane region" description="Helical" evidence="6">
    <location>
        <begin position="270"/>
        <end position="289"/>
    </location>
</feature>
<feature type="transmembrane region" description="Helical" evidence="6">
    <location>
        <begin position="301"/>
        <end position="326"/>
    </location>
</feature>
<evidence type="ECO:0000256" key="1">
    <source>
        <dbReference type="ARBA" id="ARBA00004651"/>
    </source>
</evidence>
<organism evidence="8">
    <name type="scientific">Eucampia antarctica</name>
    <dbReference type="NCBI Taxonomy" id="49252"/>
    <lineage>
        <taxon>Eukaryota</taxon>
        <taxon>Sar</taxon>
        <taxon>Stramenopiles</taxon>
        <taxon>Ochrophyta</taxon>
        <taxon>Bacillariophyta</taxon>
        <taxon>Mediophyceae</taxon>
        <taxon>Biddulphiophycidae</taxon>
        <taxon>Hemiaulales</taxon>
        <taxon>Hemiaulaceae</taxon>
        <taxon>Eucampia</taxon>
    </lineage>
</organism>
<dbReference type="EMBL" id="HBHI01022877">
    <property type="protein sequence ID" value="CAD9688628.1"/>
    <property type="molecule type" value="Transcribed_RNA"/>
</dbReference>
<evidence type="ECO:0000256" key="2">
    <source>
        <dbReference type="ARBA" id="ARBA00022475"/>
    </source>
</evidence>
<accession>A0A6U0SYC7</accession>
<feature type="transmembrane region" description="Helical" evidence="6">
    <location>
        <begin position="6"/>
        <end position="26"/>
    </location>
</feature>
<keyword evidence="5 6" id="KW-0472">Membrane</keyword>
<dbReference type="SUPFAM" id="SSF103481">
    <property type="entry name" value="Multidrug resistance efflux transporter EmrE"/>
    <property type="match status" value="1"/>
</dbReference>
<feature type="transmembrane region" description="Helical" evidence="6">
    <location>
        <begin position="240"/>
        <end position="258"/>
    </location>
</feature>
<dbReference type="AlphaFoldDB" id="A0A6U0SYC7"/>
<keyword evidence="3 6" id="KW-0812">Transmembrane</keyword>
<dbReference type="InterPro" id="IPR000620">
    <property type="entry name" value="EamA_dom"/>
</dbReference>
<evidence type="ECO:0000313" key="8">
    <source>
        <dbReference type="EMBL" id="CAD9688622.1"/>
    </source>
</evidence>
<feature type="transmembrane region" description="Helical" evidence="6">
    <location>
        <begin position="180"/>
        <end position="198"/>
    </location>
</feature>
<dbReference type="InterPro" id="IPR037185">
    <property type="entry name" value="EmrE-like"/>
</dbReference>